<dbReference type="Gene3D" id="1.20.120.1760">
    <property type="match status" value="1"/>
</dbReference>
<evidence type="ECO:0000256" key="14">
    <source>
        <dbReference type="ARBA" id="ARBA00032361"/>
    </source>
</evidence>
<dbReference type="GO" id="GO:0012505">
    <property type="term" value="C:endomembrane system"/>
    <property type="evidence" value="ECO:0007669"/>
    <property type="project" value="UniProtKB-SubCell"/>
</dbReference>
<evidence type="ECO:0000313" key="18">
    <source>
        <dbReference type="Proteomes" id="UP000243333"/>
    </source>
</evidence>
<keyword evidence="13" id="KW-1208">Phospholipid metabolism</keyword>
<feature type="transmembrane region" description="Helical" evidence="16">
    <location>
        <begin position="120"/>
        <end position="139"/>
    </location>
</feature>
<comment type="similarity">
    <text evidence="3 15">Belongs to the CDP-alcohol phosphatidyltransferase class-I family.</text>
</comment>
<keyword evidence="8 16" id="KW-0812">Transmembrane</keyword>
<name>A0A1G7NPA3_9FIRM</name>
<feature type="transmembrane region" description="Helical" evidence="16">
    <location>
        <begin position="7"/>
        <end position="26"/>
    </location>
</feature>
<keyword evidence="10" id="KW-0443">Lipid metabolism</keyword>
<keyword evidence="12" id="KW-0594">Phospholipid biosynthesis</keyword>
<dbReference type="InterPro" id="IPR043130">
    <property type="entry name" value="CDP-OH_PTrfase_TM_dom"/>
</dbReference>
<proteinExistence type="inferred from homology"/>
<evidence type="ECO:0000256" key="16">
    <source>
        <dbReference type="SAM" id="Phobius"/>
    </source>
</evidence>
<keyword evidence="7 15" id="KW-0808">Transferase</keyword>
<evidence type="ECO:0000256" key="9">
    <source>
        <dbReference type="ARBA" id="ARBA00022989"/>
    </source>
</evidence>
<dbReference type="PANTHER" id="PTHR14269">
    <property type="entry name" value="CDP-DIACYLGLYCEROL--GLYCEROL-3-PHOSPHATE 3-PHOSPHATIDYLTRANSFERASE-RELATED"/>
    <property type="match status" value="1"/>
</dbReference>
<evidence type="ECO:0000256" key="8">
    <source>
        <dbReference type="ARBA" id="ARBA00022692"/>
    </source>
</evidence>
<dbReference type="InterPro" id="IPR004533">
    <property type="entry name" value="CDP-diaglyc--ser_O-PTrfase"/>
</dbReference>
<dbReference type="PANTHER" id="PTHR14269:SF61">
    <property type="entry name" value="CDP-DIACYLGLYCEROL--SERINE O-PHOSPHATIDYLTRANSFERASE"/>
    <property type="match status" value="1"/>
</dbReference>
<evidence type="ECO:0000256" key="3">
    <source>
        <dbReference type="ARBA" id="ARBA00010441"/>
    </source>
</evidence>
<evidence type="ECO:0000313" key="17">
    <source>
        <dbReference type="EMBL" id="SDF75806.1"/>
    </source>
</evidence>
<evidence type="ECO:0000256" key="12">
    <source>
        <dbReference type="ARBA" id="ARBA00023209"/>
    </source>
</evidence>
<organism evidence="17 18">
    <name type="scientific">Sporolituus thermophilus DSM 23256</name>
    <dbReference type="NCBI Taxonomy" id="1123285"/>
    <lineage>
        <taxon>Bacteria</taxon>
        <taxon>Bacillati</taxon>
        <taxon>Bacillota</taxon>
        <taxon>Negativicutes</taxon>
        <taxon>Selenomonadales</taxon>
        <taxon>Sporomusaceae</taxon>
        <taxon>Sporolituus</taxon>
    </lineage>
</organism>
<dbReference type="InterPro" id="IPR048254">
    <property type="entry name" value="CDP_ALCOHOL_P_TRANSF_CS"/>
</dbReference>
<gene>
    <name evidence="17" type="ORF">SAMN05660235_02644</name>
</gene>
<evidence type="ECO:0000256" key="2">
    <source>
        <dbReference type="ARBA" id="ARBA00004127"/>
    </source>
</evidence>
<dbReference type="NCBIfam" id="TIGR00473">
    <property type="entry name" value="pssA"/>
    <property type="match status" value="1"/>
</dbReference>
<evidence type="ECO:0000256" key="5">
    <source>
        <dbReference type="ARBA" id="ARBA00017171"/>
    </source>
</evidence>
<keyword evidence="6" id="KW-0444">Lipid biosynthesis</keyword>
<evidence type="ECO:0000256" key="10">
    <source>
        <dbReference type="ARBA" id="ARBA00023098"/>
    </source>
</evidence>
<evidence type="ECO:0000256" key="11">
    <source>
        <dbReference type="ARBA" id="ARBA00023136"/>
    </source>
</evidence>
<keyword evidence="11 16" id="KW-0472">Membrane</keyword>
<reference evidence="18" key="1">
    <citation type="submission" date="2016-10" db="EMBL/GenBank/DDBJ databases">
        <authorList>
            <person name="Varghese N."/>
            <person name="Submissions S."/>
        </authorList>
    </citation>
    <scope>NUCLEOTIDE SEQUENCE [LARGE SCALE GENOMIC DNA]</scope>
    <source>
        <strain evidence="18">DSM 23256</strain>
    </source>
</reference>
<dbReference type="Pfam" id="PF01066">
    <property type="entry name" value="CDP-OH_P_transf"/>
    <property type="match status" value="1"/>
</dbReference>
<dbReference type="Proteomes" id="UP000243333">
    <property type="component" value="Unassembled WGS sequence"/>
</dbReference>
<feature type="transmembrane region" description="Helical" evidence="16">
    <location>
        <begin position="145"/>
        <end position="166"/>
    </location>
</feature>
<comment type="subcellular location">
    <subcellularLocation>
        <location evidence="2">Endomembrane system</location>
        <topology evidence="2">Multi-pass membrane protein</topology>
    </subcellularLocation>
</comment>
<evidence type="ECO:0000256" key="13">
    <source>
        <dbReference type="ARBA" id="ARBA00023264"/>
    </source>
</evidence>
<dbReference type="RefSeq" id="WP_093691613.1">
    <property type="nucleotide sequence ID" value="NZ_FNBU01000027.1"/>
</dbReference>
<dbReference type="GO" id="GO:0008654">
    <property type="term" value="P:phospholipid biosynthetic process"/>
    <property type="evidence" value="ECO:0007669"/>
    <property type="project" value="UniProtKB-KW"/>
</dbReference>
<dbReference type="AlphaFoldDB" id="A0A1G7NPA3"/>
<dbReference type="OrthoDB" id="9777147at2"/>
<dbReference type="GO" id="GO:0003882">
    <property type="term" value="F:CDP-diacylglycerol-serine O-phosphatidyltransferase activity"/>
    <property type="evidence" value="ECO:0007669"/>
    <property type="project" value="UniProtKB-EC"/>
</dbReference>
<sequence length="228" mass="24376">MRSVIPNALTALNLVLGIFSIISTFHGDFSRAGLLIVAAMVADGLDGRVARYLKVSSEFGKELDSLCDLVSFGVAPAILAYAFILKDIGVAGYLAAAAFATCGALRLARFNVNTTKVKGYFMGLPIPAGGCVIATFVMLGVRPAGWLFLVMVIVFAYLMISTIRYPDFKGKDGEPVRTIPALLTLVVAGYILSLSIQAILFVPFFAYALFGILNTIFGFFAAKPKPNQ</sequence>
<keyword evidence="18" id="KW-1185">Reference proteome</keyword>
<comment type="catalytic activity">
    <reaction evidence="1">
        <text>a CDP-1,2-diacyl-sn-glycerol + L-serine = a 1,2-diacyl-sn-glycero-3-phospho-L-serine + CMP + H(+)</text>
        <dbReference type="Rhea" id="RHEA:16913"/>
        <dbReference type="ChEBI" id="CHEBI:15378"/>
        <dbReference type="ChEBI" id="CHEBI:33384"/>
        <dbReference type="ChEBI" id="CHEBI:57262"/>
        <dbReference type="ChEBI" id="CHEBI:58332"/>
        <dbReference type="ChEBI" id="CHEBI:60377"/>
        <dbReference type="EC" id="2.7.8.8"/>
    </reaction>
</comment>
<dbReference type="InterPro" id="IPR000462">
    <property type="entry name" value="CDP-OH_P_trans"/>
</dbReference>
<dbReference type="InterPro" id="IPR050324">
    <property type="entry name" value="CDP-alcohol_PTase-I"/>
</dbReference>
<dbReference type="EC" id="2.7.8.8" evidence="4"/>
<protein>
    <recommendedName>
        <fullName evidence="5">CDP-diacylglycerol--serine O-phosphatidyltransferase</fullName>
        <ecNumber evidence="4">2.7.8.8</ecNumber>
    </recommendedName>
    <alternativeName>
        <fullName evidence="14">Phosphatidylserine synthase</fullName>
    </alternativeName>
</protein>
<evidence type="ECO:0000256" key="6">
    <source>
        <dbReference type="ARBA" id="ARBA00022516"/>
    </source>
</evidence>
<evidence type="ECO:0000256" key="15">
    <source>
        <dbReference type="RuleBase" id="RU003750"/>
    </source>
</evidence>
<dbReference type="EMBL" id="FNBU01000027">
    <property type="protein sequence ID" value="SDF75806.1"/>
    <property type="molecule type" value="Genomic_DNA"/>
</dbReference>
<feature type="transmembrane region" description="Helical" evidence="16">
    <location>
        <begin position="178"/>
        <end position="198"/>
    </location>
</feature>
<feature type="transmembrane region" description="Helical" evidence="16">
    <location>
        <begin position="90"/>
        <end position="108"/>
    </location>
</feature>
<evidence type="ECO:0000256" key="1">
    <source>
        <dbReference type="ARBA" id="ARBA00000287"/>
    </source>
</evidence>
<evidence type="ECO:0000256" key="7">
    <source>
        <dbReference type="ARBA" id="ARBA00022679"/>
    </source>
</evidence>
<accession>A0A1G7NPA3</accession>
<keyword evidence="9 16" id="KW-1133">Transmembrane helix</keyword>
<dbReference type="GO" id="GO:0016020">
    <property type="term" value="C:membrane"/>
    <property type="evidence" value="ECO:0007669"/>
    <property type="project" value="InterPro"/>
</dbReference>
<dbReference type="PROSITE" id="PS00379">
    <property type="entry name" value="CDP_ALCOHOL_P_TRANSF"/>
    <property type="match status" value="1"/>
</dbReference>
<evidence type="ECO:0000256" key="4">
    <source>
        <dbReference type="ARBA" id="ARBA00013174"/>
    </source>
</evidence>
<dbReference type="STRING" id="1123285.SAMN05660235_02644"/>
<feature type="transmembrane region" description="Helical" evidence="16">
    <location>
        <begin position="204"/>
        <end position="222"/>
    </location>
</feature>